<name>A0ABW0YG71_9BACI</name>
<dbReference type="GO" id="GO:0016757">
    <property type="term" value="F:glycosyltransferase activity"/>
    <property type="evidence" value="ECO:0007669"/>
    <property type="project" value="UniProtKB-KW"/>
</dbReference>
<keyword evidence="3" id="KW-1185">Reference proteome</keyword>
<dbReference type="Pfam" id="PF13692">
    <property type="entry name" value="Glyco_trans_1_4"/>
    <property type="match status" value="1"/>
</dbReference>
<protein>
    <submittedName>
        <fullName evidence="2">Glycosyltransferase family 4 protein</fullName>
        <ecNumber evidence="2">2.4.-.-</ecNumber>
    </submittedName>
</protein>
<proteinExistence type="predicted"/>
<reference evidence="3" key="1">
    <citation type="journal article" date="2019" name="Int. J. Syst. Evol. Microbiol.">
        <title>The Global Catalogue of Microorganisms (GCM) 10K type strain sequencing project: providing services to taxonomists for standard genome sequencing and annotation.</title>
        <authorList>
            <consortium name="The Broad Institute Genomics Platform"/>
            <consortium name="The Broad Institute Genome Sequencing Center for Infectious Disease"/>
            <person name="Wu L."/>
            <person name="Ma J."/>
        </authorList>
    </citation>
    <scope>NUCLEOTIDE SEQUENCE [LARGE SCALE GENOMIC DNA]</scope>
    <source>
        <strain evidence="3">CECT 7184</strain>
    </source>
</reference>
<dbReference type="SUPFAM" id="SSF53756">
    <property type="entry name" value="UDP-Glycosyltransferase/glycogen phosphorylase"/>
    <property type="match status" value="1"/>
</dbReference>
<keyword evidence="1 2" id="KW-0808">Transferase</keyword>
<comment type="caution">
    <text evidence="2">The sequence shown here is derived from an EMBL/GenBank/DDBJ whole genome shotgun (WGS) entry which is preliminary data.</text>
</comment>
<accession>A0ABW0YG71</accession>
<dbReference type="CDD" id="cd03801">
    <property type="entry name" value="GT4_PimA-like"/>
    <property type="match status" value="1"/>
</dbReference>
<sequence>MKVLYVTARSPYPPHKGDQLIAYEQIKKLAASSVKVYLISFVSSEAEEKELREEVGDCCEAIYTLSIRKSTQIRNLANTLTNKKPFQVNLYTNTFIKTKLDNIVETVSPDLIHVQTVRIADYFLDTDIPKVVDMIDALSLNMKRRAEKEKFPLKQVCRIESKLLRAYEERVLSAYSKALLVSESDTKAFPQANITVNPNGTYITKEYLQNYETIKREKIILFHGNMGYFPNVEAMTVFVKEIWPRIHGKYPDYKLYIVGKSPSSKIQSFHGQQNIVVTGFVEEVCEYLKKAAIGVYPMYSGTGMQNKILEALACGLPSVATPLALQGIKGISDREVIKVTNNDELCRSIDNLIQEDLVRRELSKNGQDFIFRNYSWEKNVDTLIKVWEKAASKNVDNDSVLKKEALYL</sequence>
<dbReference type="PANTHER" id="PTHR46401">
    <property type="entry name" value="GLYCOSYLTRANSFERASE WBBK-RELATED"/>
    <property type="match status" value="1"/>
</dbReference>
<evidence type="ECO:0000313" key="3">
    <source>
        <dbReference type="Proteomes" id="UP001596142"/>
    </source>
</evidence>
<dbReference type="PANTHER" id="PTHR46401:SF2">
    <property type="entry name" value="GLYCOSYLTRANSFERASE WBBK-RELATED"/>
    <property type="match status" value="1"/>
</dbReference>
<dbReference type="EC" id="2.4.-.-" evidence="2"/>
<dbReference type="Gene3D" id="3.40.50.2000">
    <property type="entry name" value="Glycogen Phosphorylase B"/>
    <property type="match status" value="2"/>
</dbReference>
<evidence type="ECO:0000256" key="1">
    <source>
        <dbReference type="ARBA" id="ARBA00022679"/>
    </source>
</evidence>
<evidence type="ECO:0000313" key="2">
    <source>
        <dbReference type="EMBL" id="MFC5711420.1"/>
    </source>
</evidence>
<organism evidence="2 3">
    <name type="scientific">Thalassorhabdus alkalitolerans</name>
    <dbReference type="NCBI Taxonomy" id="2282697"/>
    <lineage>
        <taxon>Bacteria</taxon>
        <taxon>Bacillati</taxon>
        <taxon>Bacillota</taxon>
        <taxon>Bacilli</taxon>
        <taxon>Bacillales</taxon>
        <taxon>Bacillaceae</taxon>
        <taxon>Thalassorhabdus</taxon>
    </lineage>
</organism>
<gene>
    <name evidence="2" type="ORF">ACFPU1_01355</name>
</gene>
<keyword evidence="2" id="KW-0328">Glycosyltransferase</keyword>
<dbReference type="EMBL" id="JBHSOZ010000002">
    <property type="protein sequence ID" value="MFC5711420.1"/>
    <property type="molecule type" value="Genomic_DNA"/>
</dbReference>
<dbReference type="Proteomes" id="UP001596142">
    <property type="component" value="Unassembled WGS sequence"/>
</dbReference>
<dbReference type="RefSeq" id="WP_385937627.1">
    <property type="nucleotide sequence ID" value="NZ_JBHSOZ010000002.1"/>
</dbReference>